<reference evidence="2" key="1">
    <citation type="submission" date="2021-06" db="EMBL/GenBank/DDBJ databases">
        <authorList>
            <person name="Kallberg Y."/>
            <person name="Tangrot J."/>
            <person name="Rosling A."/>
        </authorList>
    </citation>
    <scope>NUCLEOTIDE SEQUENCE</scope>
    <source>
        <strain evidence="2">MA453B</strain>
    </source>
</reference>
<dbReference type="AlphaFoldDB" id="A0A9N9JEA3"/>
<gene>
    <name evidence="2" type="ORF">DERYTH_LOCUS19290</name>
</gene>
<evidence type="ECO:0000256" key="1">
    <source>
        <dbReference type="SAM" id="MobiDB-lite"/>
    </source>
</evidence>
<feature type="non-terminal residue" evidence="2">
    <location>
        <position position="1"/>
    </location>
</feature>
<dbReference type="Proteomes" id="UP000789405">
    <property type="component" value="Unassembled WGS sequence"/>
</dbReference>
<sequence>YLLDGHFYLYNHFRPIAYTLTQLFQEVTPYINNFVSISEKEIHAGLYREYGELVTLLNTNIILQEAAKELHPHDSRMLSDVEQEVNDEETNYLSGSENPDNFEESFDKLTNQFLPLGQLAPNEKLKEIPELI</sequence>
<keyword evidence="3" id="KW-1185">Reference proteome</keyword>
<evidence type="ECO:0000313" key="3">
    <source>
        <dbReference type="Proteomes" id="UP000789405"/>
    </source>
</evidence>
<evidence type="ECO:0000313" key="2">
    <source>
        <dbReference type="EMBL" id="CAG8777505.1"/>
    </source>
</evidence>
<feature type="non-terminal residue" evidence="2">
    <location>
        <position position="132"/>
    </location>
</feature>
<protein>
    <submittedName>
        <fullName evidence="2">6473_t:CDS:1</fullName>
    </submittedName>
</protein>
<feature type="region of interest" description="Disordered" evidence="1">
    <location>
        <begin position="81"/>
        <end position="101"/>
    </location>
</feature>
<comment type="caution">
    <text evidence="2">The sequence shown here is derived from an EMBL/GenBank/DDBJ whole genome shotgun (WGS) entry which is preliminary data.</text>
</comment>
<accession>A0A9N9JEA3</accession>
<proteinExistence type="predicted"/>
<dbReference type="EMBL" id="CAJVPY010020902">
    <property type="protein sequence ID" value="CAG8777505.1"/>
    <property type="molecule type" value="Genomic_DNA"/>
</dbReference>
<dbReference type="OrthoDB" id="2427548at2759"/>
<feature type="compositionally biased region" description="Acidic residues" evidence="1">
    <location>
        <begin position="81"/>
        <end position="90"/>
    </location>
</feature>
<organism evidence="2 3">
    <name type="scientific">Dentiscutata erythropus</name>
    <dbReference type="NCBI Taxonomy" id="1348616"/>
    <lineage>
        <taxon>Eukaryota</taxon>
        <taxon>Fungi</taxon>
        <taxon>Fungi incertae sedis</taxon>
        <taxon>Mucoromycota</taxon>
        <taxon>Glomeromycotina</taxon>
        <taxon>Glomeromycetes</taxon>
        <taxon>Diversisporales</taxon>
        <taxon>Gigasporaceae</taxon>
        <taxon>Dentiscutata</taxon>
    </lineage>
</organism>
<name>A0A9N9JEA3_9GLOM</name>